<evidence type="ECO:0000256" key="5">
    <source>
        <dbReference type="ARBA" id="ARBA00022790"/>
    </source>
</evidence>
<gene>
    <name evidence="8" type="ORF">NLU13_7371</name>
</gene>
<dbReference type="AlphaFoldDB" id="A0AA39GCN8"/>
<dbReference type="PANTHER" id="PTHR14145:SF2">
    <property type="entry name" value="COP9 SIGNALOSOME COMPLEX SUBUNIT 1"/>
    <property type="match status" value="1"/>
</dbReference>
<dbReference type="GO" id="GO:0005737">
    <property type="term" value="C:cytoplasm"/>
    <property type="evidence" value="ECO:0007669"/>
    <property type="project" value="UniProtKB-SubCell"/>
</dbReference>
<keyword evidence="4" id="KW-0963">Cytoplasm</keyword>
<dbReference type="InterPro" id="IPR036390">
    <property type="entry name" value="WH_DNA-bd_sf"/>
</dbReference>
<protein>
    <recommendedName>
        <fullName evidence="7">PCI domain-containing protein</fullName>
    </recommendedName>
</protein>
<reference evidence="8" key="1">
    <citation type="submission" date="2022-10" db="EMBL/GenBank/DDBJ databases">
        <title>Determination and structural analysis of whole genome sequence of Sarocladium strictum F4-1.</title>
        <authorList>
            <person name="Hu L."/>
            <person name="Jiang Y."/>
        </authorList>
    </citation>
    <scope>NUCLEOTIDE SEQUENCE</scope>
    <source>
        <strain evidence="8">F4-1</strain>
    </source>
</reference>
<dbReference type="EMBL" id="JAPDFR010000007">
    <property type="protein sequence ID" value="KAK0384892.1"/>
    <property type="molecule type" value="Genomic_DNA"/>
</dbReference>
<dbReference type="InterPro" id="IPR019585">
    <property type="entry name" value="Rpn7/CSN1"/>
</dbReference>
<dbReference type="SMART" id="SM00088">
    <property type="entry name" value="PINT"/>
    <property type="match status" value="1"/>
</dbReference>
<dbReference type="PANTHER" id="PTHR14145">
    <property type="entry name" value="26S PROTESOME SUBUNIT 6"/>
    <property type="match status" value="1"/>
</dbReference>
<evidence type="ECO:0000256" key="2">
    <source>
        <dbReference type="ARBA" id="ARBA00004496"/>
    </source>
</evidence>
<evidence type="ECO:0000256" key="6">
    <source>
        <dbReference type="ARBA" id="ARBA00023242"/>
    </source>
</evidence>
<sequence length="468" mass="51847">MAACESVPGFMAQMQNLGGVVVPEQPRLDLDLYIENYEGRTRLERLLHIGKSSVPLCVDALKAASKEAKAGQDVSMYKEAWDAIRFAAPNDPDAVRDEEWIDRTTRTNKTETARLEMELKGYKNNLIKESIRMGNEDLGKHFLQIGALNEAAEAFGRMRHDVTTAKQIIDCGLHLINVSIHRSDWNLVLSNVGKISGFQPPDDDGINVQPYVRVASGLALLGLGSFHDAAKHFLGTNLATSTRSLREIASPHDVAVYGGLLALATMERSELQKRVLDNTSFKFALEQEPHIRKAVSLFVNGRYSACLETLEAFRPDYLLDIHLCKHVPTLFSRVRSKCIKQYFAPFSCVTLANLETAFARPGESLEDELVGMIKTQALKARIDSKARLLVAVQPDPRSIMQKSALEVAAKYEREAKERLRRMSLVAAGLETHAPKQSGNRIAATEVDLNDGMASDEVMTMPQVITGQS</sequence>
<dbReference type="Pfam" id="PF10602">
    <property type="entry name" value="RPN7"/>
    <property type="match status" value="1"/>
</dbReference>
<keyword evidence="9" id="KW-1185">Reference proteome</keyword>
<dbReference type="PROSITE" id="PS50250">
    <property type="entry name" value="PCI"/>
    <property type="match status" value="1"/>
</dbReference>
<dbReference type="Proteomes" id="UP001175261">
    <property type="component" value="Unassembled WGS sequence"/>
</dbReference>
<evidence type="ECO:0000313" key="8">
    <source>
        <dbReference type="EMBL" id="KAK0384892.1"/>
    </source>
</evidence>
<dbReference type="InterPro" id="IPR045135">
    <property type="entry name" value="Rpn7_N"/>
</dbReference>
<evidence type="ECO:0000256" key="1">
    <source>
        <dbReference type="ARBA" id="ARBA00004123"/>
    </source>
</evidence>
<name>A0AA39GCN8_SARSR</name>
<dbReference type="GO" id="GO:0008180">
    <property type="term" value="C:COP9 signalosome"/>
    <property type="evidence" value="ECO:0007669"/>
    <property type="project" value="UniProtKB-KW"/>
</dbReference>
<keyword evidence="5" id="KW-0736">Signalosome</keyword>
<evidence type="ECO:0000313" key="9">
    <source>
        <dbReference type="Proteomes" id="UP001175261"/>
    </source>
</evidence>
<comment type="similarity">
    <text evidence="3">Belongs to the CSN1 family.</text>
</comment>
<comment type="subcellular location">
    <subcellularLocation>
        <location evidence="2">Cytoplasm</location>
    </subcellularLocation>
    <subcellularLocation>
        <location evidence="1">Nucleus</location>
    </subcellularLocation>
</comment>
<comment type="caution">
    <text evidence="8">The sequence shown here is derived from an EMBL/GenBank/DDBJ whole genome shotgun (WGS) entry which is preliminary data.</text>
</comment>
<evidence type="ECO:0000256" key="3">
    <source>
        <dbReference type="ARBA" id="ARBA00008793"/>
    </source>
</evidence>
<accession>A0AA39GCN8</accession>
<organism evidence="8 9">
    <name type="scientific">Sarocladium strictum</name>
    <name type="common">Black bundle disease fungus</name>
    <name type="synonym">Acremonium strictum</name>
    <dbReference type="NCBI Taxonomy" id="5046"/>
    <lineage>
        <taxon>Eukaryota</taxon>
        <taxon>Fungi</taxon>
        <taxon>Dikarya</taxon>
        <taxon>Ascomycota</taxon>
        <taxon>Pezizomycotina</taxon>
        <taxon>Sordariomycetes</taxon>
        <taxon>Hypocreomycetidae</taxon>
        <taxon>Hypocreales</taxon>
        <taxon>Sarocladiaceae</taxon>
        <taxon>Sarocladium</taxon>
    </lineage>
</organism>
<dbReference type="Gene3D" id="1.25.40.570">
    <property type="match status" value="1"/>
</dbReference>
<feature type="domain" description="PCI" evidence="7">
    <location>
        <begin position="225"/>
        <end position="396"/>
    </location>
</feature>
<proteinExistence type="inferred from homology"/>
<keyword evidence="6" id="KW-0539">Nucleus</keyword>
<evidence type="ECO:0000256" key="4">
    <source>
        <dbReference type="ARBA" id="ARBA00022490"/>
    </source>
</evidence>
<dbReference type="InterPro" id="IPR000717">
    <property type="entry name" value="PCI_dom"/>
</dbReference>
<evidence type="ECO:0000259" key="7">
    <source>
        <dbReference type="PROSITE" id="PS50250"/>
    </source>
</evidence>
<dbReference type="SUPFAM" id="SSF46785">
    <property type="entry name" value="Winged helix' DNA-binding domain"/>
    <property type="match status" value="1"/>
</dbReference>
<dbReference type="Pfam" id="PF01399">
    <property type="entry name" value="PCI"/>
    <property type="match status" value="1"/>
</dbReference>